<accession>A0A2J6RE86</accession>
<dbReference type="GO" id="GO:0035336">
    <property type="term" value="P:long-chain fatty-acyl-CoA metabolic process"/>
    <property type="evidence" value="ECO:0007669"/>
    <property type="project" value="TreeGrafter"/>
</dbReference>
<dbReference type="GO" id="GO:0080019">
    <property type="term" value="F:alcohol-forming very long-chain fatty acyl-CoA reductase activity"/>
    <property type="evidence" value="ECO:0007669"/>
    <property type="project" value="InterPro"/>
</dbReference>
<keyword evidence="1" id="KW-0521">NADP</keyword>
<gene>
    <name evidence="3" type="ORF">L207DRAFT_433123</name>
</gene>
<keyword evidence="1" id="KW-0560">Oxidoreductase</keyword>
<sequence>MEGLSRPDYISFFQNQTVFLTGATGGLGGCILYKLASELQARKIFVLCRSESKARATWNKTMPRQIDSILNSDRVKLVVGDILKPNFGIAPDCLVEIAAKTTIVIHSAANTSFSLSIRQAIDNNCMSTLYLAKMASSFPKLRQFVQISTAYCNSNRPDGIIEEKIYPLGDPEEELKEITTTGTSFHASSFPWPYGYAKHLTERLLFSRYPNLPVLIVRPTCIGPAMSQPFPLYGPISATPVEQCFKLLTLNPGTGIIHAAEGHKSGANIFDEIPVDWVSNLILLHATTGTRGVVHAGAESFVPRSFDHHVETLLDDKAKKNISFAADKSMPQCFWADFYKVITRGWVFSTQASDKFKDVVGPLSISLKGLDLEEYDRGRRARVQAEVAASKRRAKL</sequence>
<evidence type="ECO:0000256" key="1">
    <source>
        <dbReference type="RuleBase" id="RU363097"/>
    </source>
</evidence>
<dbReference type="STRING" id="1149755.A0A2J6RE86"/>
<dbReference type="InterPro" id="IPR026055">
    <property type="entry name" value="FAR"/>
</dbReference>
<evidence type="ECO:0000259" key="2">
    <source>
        <dbReference type="Pfam" id="PF07993"/>
    </source>
</evidence>
<keyword evidence="1" id="KW-0443">Lipid metabolism</keyword>
<comment type="similarity">
    <text evidence="1">Belongs to the fatty acyl-CoA reductase family.</text>
</comment>
<dbReference type="GO" id="GO:0102965">
    <property type="term" value="F:alcohol-forming long-chain fatty acyl-CoA reductase activity"/>
    <property type="evidence" value="ECO:0007669"/>
    <property type="project" value="UniProtKB-EC"/>
</dbReference>
<feature type="domain" description="Thioester reductase (TE)" evidence="2">
    <location>
        <begin position="20"/>
        <end position="282"/>
    </location>
</feature>
<dbReference type="SUPFAM" id="SSF51735">
    <property type="entry name" value="NAD(P)-binding Rossmann-fold domains"/>
    <property type="match status" value="1"/>
</dbReference>
<name>A0A2J6RE86_HYAVF</name>
<dbReference type="InterPro" id="IPR013120">
    <property type="entry name" value="FAR_NAD-bd"/>
</dbReference>
<keyword evidence="4" id="KW-1185">Reference proteome</keyword>
<dbReference type="PANTHER" id="PTHR11011:SF45">
    <property type="entry name" value="FATTY ACYL-COA REDUCTASE CG8306-RELATED"/>
    <property type="match status" value="1"/>
</dbReference>
<dbReference type="Gene3D" id="3.40.50.720">
    <property type="entry name" value="NAD(P)-binding Rossmann-like Domain"/>
    <property type="match status" value="1"/>
</dbReference>
<dbReference type="EC" id="1.2.1.84" evidence="1"/>
<dbReference type="OrthoDB" id="429813at2759"/>
<dbReference type="Pfam" id="PF07993">
    <property type="entry name" value="NAD_binding_4"/>
    <property type="match status" value="1"/>
</dbReference>
<comment type="catalytic activity">
    <reaction evidence="1">
        <text>a long-chain fatty acyl-CoA + 2 NADPH + 2 H(+) = a long-chain primary fatty alcohol + 2 NADP(+) + CoA</text>
        <dbReference type="Rhea" id="RHEA:52716"/>
        <dbReference type="ChEBI" id="CHEBI:15378"/>
        <dbReference type="ChEBI" id="CHEBI:57287"/>
        <dbReference type="ChEBI" id="CHEBI:57783"/>
        <dbReference type="ChEBI" id="CHEBI:58349"/>
        <dbReference type="ChEBI" id="CHEBI:77396"/>
        <dbReference type="ChEBI" id="CHEBI:83139"/>
        <dbReference type="EC" id="1.2.1.84"/>
    </reaction>
</comment>
<comment type="function">
    <text evidence="1">Catalyzes the reduction of fatty acyl-CoA to fatty alcohols.</text>
</comment>
<dbReference type="EMBL" id="KZ613950">
    <property type="protein sequence ID" value="PMD36803.1"/>
    <property type="molecule type" value="Genomic_DNA"/>
</dbReference>
<protein>
    <recommendedName>
        <fullName evidence="1">Fatty acyl-CoA reductase</fullName>
        <ecNumber evidence="1">1.2.1.84</ecNumber>
    </recommendedName>
</protein>
<dbReference type="AlphaFoldDB" id="A0A2J6RE86"/>
<evidence type="ECO:0000313" key="3">
    <source>
        <dbReference type="EMBL" id="PMD36803.1"/>
    </source>
</evidence>
<reference evidence="3 4" key="1">
    <citation type="submission" date="2016-04" db="EMBL/GenBank/DDBJ databases">
        <title>A degradative enzymes factory behind the ericoid mycorrhizal symbiosis.</title>
        <authorList>
            <consortium name="DOE Joint Genome Institute"/>
            <person name="Martino E."/>
            <person name="Morin E."/>
            <person name="Grelet G."/>
            <person name="Kuo A."/>
            <person name="Kohler A."/>
            <person name="Daghino S."/>
            <person name="Barry K."/>
            <person name="Choi C."/>
            <person name="Cichocki N."/>
            <person name="Clum A."/>
            <person name="Copeland A."/>
            <person name="Hainaut M."/>
            <person name="Haridas S."/>
            <person name="Labutti K."/>
            <person name="Lindquist E."/>
            <person name="Lipzen A."/>
            <person name="Khouja H.-R."/>
            <person name="Murat C."/>
            <person name="Ohm R."/>
            <person name="Olson A."/>
            <person name="Spatafora J."/>
            <person name="Veneault-Fourrey C."/>
            <person name="Henrissat B."/>
            <person name="Grigoriev I."/>
            <person name="Martin F."/>
            <person name="Perotto S."/>
        </authorList>
    </citation>
    <scope>NUCLEOTIDE SEQUENCE [LARGE SCALE GENOMIC DNA]</scope>
    <source>
        <strain evidence="3 4">F</strain>
    </source>
</reference>
<proteinExistence type="inferred from homology"/>
<dbReference type="Proteomes" id="UP000235786">
    <property type="component" value="Unassembled WGS sequence"/>
</dbReference>
<dbReference type="GO" id="GO:0005777">
    <property type="term" value="C:peroxisome"/>
    <property type="evidence" value="ECO:0007669"/>
    <property type="project" value="TreeGrafter"/>
</dbReference>
<dbReference type="InterPro" id="IPR036291">
    <property type="entry name" value="NAD(P)-bd_dom_sf"/>
</dbReference>
<dbReference type="PROSITE" id="PS51257">
    <property type="entry name" value="PROKAR_LIPOPROTEIN"/>
    <property type="match status" value="1"/>
</dbReference>
<evidence type="ECO:0000313" key="4">
    <source>
        <dbReference type="Proteomes" id="UP000235786"/>
    </source>
</evidence>
<dbReference type="PANTHER" id="PTHR11011">
    <property type="entry name" value="MALE STERILITY PROTEIN 2-RELATED"/>
    <property type="match status" value="1"/>
</dbReference>
<keyword evidence="1" id="KW-0444">Lipid biosynthesis</keyword>
<organism evidence="3 4">
    <name type="scientific">Hyaloscypha variabilis (strain UAMH 11265 / GT02V1 / F)</name>
    <name type="common">Meliniomyces variabilis</name>
    <dbReference type="NCBI Taxonomy" id="1149755"/>
    <lineage>
        <taxon>Eukaryota</taxon>
        <taxon>Fungi</taxon>
        <taxon>Dikarya</taxon>
        <taxon>Ascomycota</taxon>
        <taxon>Pezizomycotina</taxon>
        <taxon>Leotiomycetes</taxon>
        <taxon>Helotiales</taxon>
        <taxon>Hyaloscyphaceae</taxon>
        <taxon>Hyaloscypha</taxon>
        <taxon>Hyaloscypha variabilis</taxon>
    </lineage>
</organism>